<proteinExistence type="inferred from homology"/>
<feature type="transmembrane region" description="Helical" evidence="7">
    <location>
        <begin position="53"/>
        <end position="74"/>
    </location>
</feature>
<evidence type="ECO:0000256" key="2">
    <source>
        <dbReference type="ARBA" id="ARBA00022448"/>
    </source>
</evidence>
<evidence type="ECO:0000256" key="7">
    <source>
        <dbReference type="RuleBase" id="RU363032"/>
    </source>
</evidence>
<dbReference type="InterPro" id="IPR000515">
    <property type="entry name" value="MetI-like"/>
</dbReference>
<dbReference type="EMBL" id="DSIY01000102">
    <property type="protein sequence ID" value="HEG90660.1"/>
    <property type="molecule type" value="Genomic_DNA"/>
</dbReference>
<feature type="region of interest" description="Disordered" evidence="8">
    <location>
        <begin position="1"/>
        <end position="26"/>
    </location>
</feature>
<dbReference type="GO" id="GO:0005886">
    <property type="term" value="C:plasma membrane"/>
    <property type="evidence" value="ECO:0007669"/>
    <property type="project" value="UniProtKB-SubCell"/>
</dbReference>
<dbReference type="CDD" id="cd06261">
    <property type="entry name" value="TM_PBP2"/>
    <property type="match status" value="1"/>
</dbReference>
<evidence type="ECO:0000256" key="1">
    <source>
        <dbReference type="ARBA" id="ARBA00004651"/>
    </source>
</evidence>
<gene>
    <name evidence="10" type="ORF">ENP34_04340</name>
</gene>
<feature type="transmembrane region" description="Helical" evidence="7">
    <location>
        <begin position="148"/>
        <end position="168"/>
    </location>
</feature>
<evidence type="ECO:0000256" key="4">
    <source>
        <dbReference type="ARBA" id="ARBA00022692"/>
    </source>
</evidence>
<dbReference type="InterPro" id="IPR035906">
    <property type="entry name" value="MetI-like_sf"/>
</dbReference>
<feature type="transmembrane region" description="Helical" evidence="7">
    <location>
        <begin position="275"/>
        <end position="295"/>
    </location>
</feature>
<feature type="transmembrane region" description="Helical" evidence="7">
    <location>
        <begin position="245"/>
        <end position="263"/>
    </location>
</feature>
<keyword evidence="3" id="KW-1003">Cell membrane</keyword>
<evidence type="ECO:0000259" key="9">
    <source>
        <dbReference type="PROSITE" id="PS50928"/>
    </source>
</evidence>
<dbReference type="GO" id="GO:0055085">
    <property type="term" value="P:transmembrane transport"/>
    <property type="evidence" value="ECO:0007669"/>
    <property type="project" value="InterPro"/>
</dbReference>
<feature type="transmembrane region" description="Helical" evidence="7">
    <location>
        <begin position="201"/>
        <end position="225"/>
    </location>
</feature>
<dbReference type="PANTHER" id="PTHR43005">
    <property type="entry name" value="BLR7065 PROTEIN"/>
    <property type="match status" value="1"/>
</dbReference>
<dbReference type="Pfam" id="PF00528">
    <property type="entry name" value="BPD_transp_1"/>
    <property type="match status" value="1"/>
</dbReference>
<comment type="caution">
    <text evidence="10">The sequence shown here is derived from an EMBL/GenBank/DDBJ whole genome shotgun (WGS) entry which is preliminary data.</text>
</comment>
<name>A0A831T8Z0_9BACT</name>
<sequence length="339" mass="36657">MARSDGGTRAQASRSPPGRSAGGYMGDTTAPRGEAQALAVEQRWSYRWRVARSGALMTLPALLVIALFTIYPFWYALNESLHLSSPILGRRFVGLDNFRNVISSPYFLDAARTTLIFAAIAVPVLVVLGVLVALLLNERFPGNTLLRAGMLLPWAIPASVVGVIWKWVFLDSWGALNAGLYSLGLIDNYISWLTTPWLARFAVIVAFTWSQLPLVAILLLAALQAIPDELYEAAAIDGASAVSRFWAVTLPGIRPMLVIVTLYEILMALNVFDITYAMTGGGPGTATSLLTYYIWAETFKMLNFGNGAALAVVIALLALAFIAAIVRALPKEALLGEHA</sequence>
<protein>
    <submittedName>
        <fullName evidence="10">Sugar ABC transporter permease</fullName>
    </submittedName>
</protein>
<feature type="transmembrane region" description="Helical" evidence="7">
    <location>
        <begin position="307"/>
        <end position="329"/>
    </location>
</feature>
<reference evidence="10" key="1">
    <citation type="journal article" date="2020" name="mSystems">
        <title>Genome- and Community-Level Interaction Insights into Carbon Utilization and Element Cycling Functions of Hydrothermarchaeota in Hydrothermal Sediment.</title>
        <authorList>
            <person name="Zhou Z."/>
            <person name="Liu Y."/>
            <person name="Xu W."/>
            <person name="Pan J."/>
            <person name="Luo Z.H."/>
            <person name="Li M."/>
        </authorList>
    </citation>
    <scope>NUCLEOTIDE SEQUENCE [LARGE SCALE GENOMIC DNA]</scope>
    <source>
        <strain evidence="10">SpSt-210</strain>
    </source>
</reference>
<feature type="transmembrane region" description="Helical" evidence="7">
    <location>
        <begin position="115"/>
        <end position="136"/>
    </location>
</feature>
<organism evidence="10">
    <name type="scientific">Thermorudis peleae</name>
    <dbReference type="NCBI Taxonomy" id="1382356"/>
    <lineage>
        <taxon>Bacteria</taxon>
        <taxon>Pseudomonadati</taxon>
        <taxon>Thermomicrobiota</taxon>
        <taxon>Thermomicrobia</taxon>
        <taxon>Thermomicrobia incertae sedis</taxon>
        <taxon>Thermorudis</taxon>
    </lineage>
</organism>
<evidence type="ECO:0000256" key="8">
    <source>
        <dbReference type="SAM" id="MobiDB-lite"/>
    </source>
</evidence>
<keyword evidence="5 7" id="KW-1133">Transmembrane helix</keyword>
<dbReference type="SUPFAM" id="SSF161098">
    <property type="entry name" value="MetI-like"/>
    <property type="match status" value="1"/>
</dbReference>
<keyword evidence="4 7" id="KW-0812">Transmembrane</keyword>
<keyword evidence="2 7" id="KW-0813">Transport</keyword>
<keyword evidence="6 7" id="KW-0472">Membrane</keyword>
<dbReference type="PROSITE" id="PS50928">
    <property type="entry name" value="ABC_TM1"/>
    <property type="match status" value="1"/>
</dbReference>
<feature type="domain" description="ABC transmembrane type-1" evidence="9">
    <location>
        <begin position="111"/>
        <end position="325"/>
    </location>
</feature>
<comment type="similarity">
    <text evidence="7">Belongs to the binding-protein-dependent transport system permease family.</text>
</comment>
<evidence type="ECO:0000313" key="10">
    <source>
        <dbReference type="EMBL" id="HEG90660.1"/>
    </source>
</evidence>
<evidence type="ECO:0000256" key="3">
    <source>
        <dbReference type="ARBA" id="ARBA00022475"/>
    </source>
</evidence>
<dbReference type="Gene3D" id="1.10.3720.10">
    <property type="entry name" value="MetI-like"/>
    <property type="match status" value="1"/>
</dbReference>
<comment type="subcellular location">
    <subcellularLocation>
        <location evidence="1 7">Cell membrane</location>
        <topology evidence="1 7">Multi-pass membrane protein</topology>
    </subcellularLocation>
</comment>
<dbReference type="AlphaFoldDB" id="A0A831T8Z0"/>
<dbReference type="PANTHER" id="PTHR43005:SF1">
    <property type="entry name" value="SPERMIDINE_PUTRESCINE TRANSPORT SYSTEM PERMEASE PROTEIN"/>
    <property type="match status" value="1"/>
</dbReference>
<accession>A0A831T8Z0</accession>
<evidence type="ECO:0000256" key="6">
    <source>
        <dbReference type="ARBA" id="ARBA00023136"/>
    </source>
</evidence>
<evidence type="ECO:0000256" key="5">
    <source>
        <dbReference type="ARBA" id="ARBA00022989"/>
    </source>
</evidence>